<feature type="transmembrane region" description="Helical" evidence="2">
    <location>
        <begin position="125"/>
        <end position="147"/>
    </location>
</feature>
<dbReference type="EMBL" id="WEGH01000001">
    <property type="protein sequence ID" value="MQY02326.1"/>
    <property type="molecule type" value="Genomic_DNA"/>
</dbReference>
<evidence type="ECO:0000313" key="4">
    <source>
        <dbReference type="Proteomes" id="UP000487268"/>
    </source>
</evidence>
<keyword evidence="4" id="KW-1185">Reference proteome</keyword>
<dbReference type="RefSeq" id="WP_194293172.1">
    <property type="nucleotide sequence ID" value="NZ_WEGH01000001.1"/>
</dbReference>
<feature type="compositionally biased region" description="Low complexity" evidence="1">
    <location>
        <begin position="244"/>
        <end position="255"/>
    </location>
</feature>
<reference evidence="3 4" key="1">
    <citation type="submission" date="2019-10" db="EMBL/GenBank/DDBJ databases">
        <title>Actinomadura rubteroloni sp. nov. and Actinomadura macrotermitis sp. nov., isolated from the gut of fungus growing-termite Macrotermes natalensis.</title>
        <authorList>
            <person name="Benndorf R."/>
            <person name="Martin K."/>
            <person name="Kuefner M."/>
            <person name="De Beer W."/>
            <person name="Kaster A.-K."/>
            <person name="Vollmers J."/>
            <person name="Poulsen M."/>
            <person name="Beemelmanns C."/>
        </authorList>
    </citation>
    <scope>NUCLEOTIDE SEQUENCE [LARGE SCALE GENOMIC DNA]</scope>
    <source>
        <strain evidence="3 4">RB68</strain>
    </source>
</reference>
<feature type="region of interest" description="Disordered" evidence="1">
    <location>
        <begin position="1"/>
        <end position="116"/>
    </location>
</feature>
<comment type="caution">
    <text evidence="3">The sequence shown here is derived from an EMBL/GenBank/DDBJ whole genome shotgun (WGS) entry which is preliminary data.</text>
</comment>
<dbReference type="Proteomes" id="UP000487268">
    <property type="component" value="Unassembled WGS sequence"/>
</dbReference>
<feature type="compositionally biased region" description="Basic residues" evidence="1">
    <location>
        <begin position="70"/>
        <end position="97"/>
    </location>
</feature>
<organism evidence="3 4">
    <name type="scientific">Actinomadura macrotermitis</name>
    <dbReference type="NCBI Taxonomy" id="2585200"/>
    <lineage>
        <taxon>Bacteria</taxon>
        <taxon>Bacillati</taxon>
        <taxon>Actinomycetota</taxon>
        <taxon>Actinomycetes</taxon>
        <taxon>Streptosporangiales</taxon>
        <taxon>Thermomonosporaceae</taxon>
        <taxon>Actinomadura</taxon>
    </lineage>
</organism>
<feature type="region of interest" description="Disordered" evidence="1">
    <location>
        <begin position="239"/>
        <end position="263"/>
    </location>
</feature>
<protein>
    <recommendedName>
        <fullName evidence="5">Septum formation initiator</fullName>
    </recommendedName>
</protein>
<keyword evidence="2" id="KW-0472">Membrane</keyword>
<dbReference type="AlphaFoldDB" id="A0A7K0BML9"/>
<feature type="compositionally biased region" description="Basic and acidic residues" evidence="1">
    <location>
        <begin position="11"/>
        <end position="21"/>
    </location>
</feature>
<evidence type="ECO:0000256" key="2">
    <source>
        <dbReference type="SAM" id="Phobius"/>
    </source>
</evidence>
<gene>
    <name evidence="3" type="ORF">ACRB68_03560</name>
</gene>
<keyword evidence="2" id="KW-1133">Transmembrane helix</keyword>
<name>A0A7K0BML9_9ACTN</name>
<evidence type="ECO:0000256" key="1">
    <source>
        <dbReference type="SAM" id="MobiDB-lite"/>
    </source>
</evidence>
<feature type="compositionally biased region" description="Low complexity" evidence="1">
    <location>
        <begin position="46"/>
        <end position="65"/>
    </location>
</feature>
<sequence>MTTAKTPGSRAEGRDAEDRPGRRAAVRTAPAKAGKQTAKPKKPAARKAPAGKAAAVRAPAKAPAEPVKKAPAKKAPPKKAPARKPAAKRPPAKKPAARPKPAGRTSRAAAPARTLRHPAAPRAPFVLLIVGLLGGALISLLFLNTVLAEDAFELSRLQQNNKLLAQRKQGLQEEIAREEAPGNLDRKARALGMRKSEQLAYWNGPMGRPINGPVRPVPNAAAASAGAAGVLGIPGAVIPGDGIPTAPGGRTAAPGAGTGAGKP</sequence>
<evidence type="ECO:0008006" key="5">
    <source>
        <dbReference type="Google" id="ProtNLM"/>
    </source>
</evidence>
<proteinExistence type="predicted"/>
<evidence type="ECO:0000313" key="3">
    <source>
        <dbReference type="EMBL" id="MQY02326.1"/>
    </source>
</evidence>
<keyword evidence="2" id="KW-0812">Transmembrane</keyword>
<accession>A0A7K0BML9</accession>